<dbReference type="AlphaFoldDB" id="A0A174KWL1"/>
<dbReference type="OrthoDB" id="1059349at2"/>
<dbReference type="Pfam" id="PF08401">
    <property type="entry name" value="ArdcN"/>
    <property type="match status" value="1"/>
</dbReference>
<reference evidence="5 6" key="1">
    <citation type="submission" date="2015-09" db="EMBL/GenBank/DDBJ databases">
        <authorList>
            <consortium name="Pathogen Informatics"/>
        </authorList>
    </citation>
    <scope>NUCLEOTIDE SEQUENCE [LARGE SCALE GENOMIC DNA]</scope>
    <source>
        <strain evidence="5 6">2789STDY5834847</strain>
    </source>
</reference>
<accession>A0A174KWL1</accession>
<dbReference type="Gene3D" id="3.40.1170.10">
    <property type="entry name" value="DNA repair protein MutS, domain I"/>
    <property type="match status" value="1"/>
</dbReference>
<dbReference type="SUPFAM" id="SSF55271">
    <property type="entry name" value="DNA repair protein MutS, domain I"/>
    <property type="match status" value="1"/>
</dbReference>
<feature type="region of interest" description="Disordered" evidence="1">
    <location>
        <begin position="625"/>
        <end position="653"/>
    </location>
</feature>
<dbReference type="Pfam" id="PF01624">
    <property type="entry name" value="MutS_I"/>
    <property type="match status" value="1"/>
</dbReference>
<dbReference type="Pfam" id="PF18818">
    <property type="entry name" value="MPTase-PolyVal"/>
    <property type="match status" value="1"/>
</dbReference>
<dbReference type="InterPro" id="IPR013610">
    <property type="entry name" value="ArdC_N"/>
</dbReference>
<dbReference type="RefSeq" id="WP_004320548.1">
    <property type="nucleotide sequence ID" value="NZ_CAXSKL010000026.1"/>
</dbReference>
<dbReference type="InterPro" id="IPR007695">
    <property type="entry name" value="DNA_mismatch_repair_MutS-lik_N"/>
</dbReference>
<name>A0A174KWL1_BACUN</name>
<dbReference type="GO" id="GO:0006298">
    <property type="term" value="P:mismatch repair"/>
    <property type="evidence" value="ECO:0007669"/>
    <property type="project" value="InterPro"/>
</dbReference>
<feature type="domain" description="Polyvalent protein metallopeptidase" evidence="4">
    <location>
        <begin position="205"/>
        <end position="307"/>
    </location>
</feature>
<dbReference type="InterPro" id="IPR041459">
    <property type="entry name" value="MPTase-PolyVal"/>
</dbReference>
<gene>
    <name evidence="5" type="primary">mutS_3</name>
    <name evidence="5" type="ORF">ERS852462_02772</name>
</gene>
<feature type="domain" description="N-terminal" evidence="3">
    <location>
        <begin position="27"/>
        <end position="115"/>
    </location>
</feature>
<evidence type="ECO:0000259" key="2">
    <source>
        <dbReference type="Pfam" id="PF01624"/>
    </source>
</evidence>
<evidence type="ECO:0000313" key="5">
    <source>
        <dbReference type="EMBL" id="CUP14796.1"/>
    </source>
</evidence>
<evidence type="ECO:0000256" key="1">
    <source>
        <dbReference type="SAM" id="MobiDB-lite"/>
    </source>
</evidence>
<dbReference type="InterPro" id="IPR016151">
    <property type="entry name" value="DNA_mismatch_repair_MutS_N"/>
</dbReference>
<feature type="domain" description="DNA mismatch repair protein MutS-like N-terminal" evidence="2">
    <location>
        <begin position="654"/>
        <end position="737"/>
    </location>
</feature>
<dbReference type="GO" id="GO:0030983">
    <property type="term" value="F:mismatched DNA binding"/>
    <property type="evidence" value="ECO:0007669"/>
    <property type="project" value="InterPro"/>
</dbReference>
<evidence type="ECO:0000259" key="4">
    <source>
        <dbReference type="Pfam" id="PF18818"/>
    </source>
</evidence>
<dbReference type="GO" id="GO:0003697">
    <property type="term" value="F:single-stranded DNA binding"/>
    <property type="evidence" value="ECO:0007669"/>
    <property type="project" value="InterPro"/>
</dbReference>
<organism evidence="5 6">
    <name type="scientific">Bacteroides uniformis</name>
    <dbReference type="NCBI Taxonomy" id="820"/>
    <lineage>
        <taxon>Bacteria</taxon>
        <taxon>Pseudomonadati</taxon>
        <taxon>Bacteroidota</taxon>
        <taxon>Bacteroidia</taxon>
        <taxon>Bacteroidales</taxon>
        <taxon>Bacteroidaceae</taxon>
        <taxon>Bacteroides</taxon>
    </lineage>
</organism>
<sequence length="753" mass="86420">MKEKSQIEKKAEEKQTELLSAALGGASNAGGHWLNVSGKGFPRLYPQGVSASPFNALFMALHSDNNGCKTNLFTLYSETKARGAAVREHEQGVPFLFYNWNKYVNRNNPNETIDRTAYLQLDEEQKAQFKGVHNREIRTLFNIDQTTLPYVDKPAYEDAVKQDGSVQERGYAEADNRRLRTRFNDFLLKMRDNLVPVRSDGSGVPHYETDKDAVYMPRQKDFEHYHDYVQEALRQIVSATGHQQRLAREGMVMKNGVAPSEDAVKYERLVVELASGIKMLELGLPARLSDASLKTVDYWCREFKENPCIMDALESDVNNALDVIRKAERGEKIEYATLRNRRQTTTMQEQMPKHYFVANEIRQHPDKAAKSIVLVIDREAKSADVILPAGASTEANNEIPGMNKGRIERALQKEGIEQVRFYNTDGALGYRPDDSYFNEKMVTLARLRNYTLEKLSTLDVSEAVRRANEVGFDAVQMIQDDKNRWALYIKPENKEGYSVYPDKEDVNRFFSTLKQAMDNIDKVRMELAHKYYALAEVKPDLKVDLFGSDTPEIDLNRIQRVAIFKTRQDGIQCVATIDGQKLQPRSVTPQQWQRMWVAEDRDGYKRHLAATLFADVLQKGQSVGEQKAEEQVRQQNEVVAENRSEETNDENMSPKRQFWDNLKEKHPDALYLIRAGEVYRLYNEDAAKGADILGITMKKYPERGFSAFAEFPRTQLDSYLPKLVRAGERVAISEIELQDKRQDEQETHRGIHR</sequence>
<evidence type="ECO:0000313" key="6">
    <source>
        <dbReference type="Proteomes" id="UP000095614"/>
    </source>
</evidence>
<dbReference type="Proteomes" id="UP000095614">
    <property type="component" value="Unassembled WGS sequence"/>
</dbReference>
<dbReference type="EMBL" id="CZAF01000007">
    <property type="protein sequence ID" value="CUP14796.1"/>
    <property type="molecule type" value="Genomic_DNA"/>
</dbReference>
<evidence type="ECO:0000259" key="3">
    <source>
        <dbReference type="Pfam" id="PF08401"/>
    </source>
</evidence>
<dbReference type="GO" id="GO:0005524">
    <property type="term" value="F:ATP binding"/>
    <property type="evidence" value="ECO:0007669"/>
    <property type="project" value="InterPro"/>
</dbReference>
<protein>
    <submittedName>
        <fullName evidence="5">DNA primase</fullName>
    </submittedName>
</protein>
<dbReference type="GeneID" id="82187065"/>
<proteinExistence type="predicted"/>